<dbReference type="Proteomes" id="UP000838763">
    <property type="component" value="Unassembled WGS sequence"/>
</dbReference>
<proteinExistence type="predicted"/>
<evidence type="ECO:0000313" key="2">
    <source>
        <dbReference type="Proteomes" id="UP000838763"/>
    </source>
</evidence>
<dbReference type="AlphaFoldDB" id="A0A9P1H937"/>
<organism evidence="1 2">
    <name type="scientific">Parascedosporium putredinis</name>
    <dbReference type="NCBI Taxonomy" id="1442378"/>
    <lineage>
        <taxon>Eukaryota</taxon>
        <taxon>Fungi</taxon>
        <taxon>Dikarya</taxon>
        <taxon>Ascomycota</taxon>
        <taxon>Pezizomycotina</taxon>
        <taxon>Sordariomycetes</taxon>
        <taxon>Hypocreomycetidae</taxon>
        <taxon>Microascales</taxon>
        <taxon>Microascaceae</taxon>
        <taxon>Parascedosporium</taxon>
    </lineage>
</organism>
<dbReference type="EMBL" id="CALLCH030000017">
    <property type="protein sequence ID" value="CAI4218283.1"/>
    <property type="molecule type" value="Genomic_DNA"/>
</dbReference>
<protein>
    <submittedName>
        <fullName evidence="1">Uncharacterized protein</fullName>
    </submittedName>
</protein>
<evidence type="ECO:0000313" key="1">
    <source>
        <dbReference type="EMBL" id="CAI4218283.1"/>
    </source>
</evidence>
<accession>A0A9P1H937</accession>
<comment type="caution">
    <text evidence="1">The sequence shown here is derived from an EMBL/GenBank/DDBJ whole genome shotgun (WGS) entry which is preliminary data.</text>
</comment>
<name>A0A9P1H937_9PEZI</name>
<sequence length="110" mass="11890">MRTVNIPNAPPAAKITSHAMLEFMRPSVTAIGRMLEHCVRRLHMDGQAVSHVLLGGPYAMSAFLVNEIRQVVRDLCSVNGGEIELVADGEPQDTRLLGAISHACSMQNPA</sequence>
<reference evidence="1" key="1">
    <citation type="submission" date="2022-11" db="EMBL/GenBank/DDBJ databases">
        <authorList>
            <person name="Scott C."/>
            <person name="Bruce N."/>
        </authorList>
    </citation>
    <scope>NUCLEOTIDE SEQUENCE</scope>
</reference>
<gene>
    <name evidence="1" type="ORF">PPNO1_LOCUS7875</name>
</gene>
<keyword evidence="2" id="KW-1185">Reference proteome</keyword>